<evidence type="ECO:0000313" key="3">
    <source>
        <dbReference type="Proteomes" id="UP001295444"/>
    </source>
</evidence>
<evidence type="ECO:0000313" key="2">
    <source>
        <dbReference type="EMBL" id="CAH2222072.1"/>
    </source>
</evidence>
<name>A0AAD1R1L2_PELCU</name>
<reference evidence="2" key="1">
    <citation type="submission" date="2022-03" db="EMBL/GenBank/DDBJ databases">
        <authorList>
            <person name="Alioto T."/>
            <person name="Alioto T."/>
            <person name="Gomez Garrido J."/>
        </authorList>
    </citation>
    <scope>NUCLEOTIDE SEQUENCE</scope>
</reference>
<gene>
    <name evidence="2" type="ORF">PECUL_23A011170</name>
</gene>
<dbReference type="Proteomes" id="UP001295444">
    <property type="component" value="Chromosome 01"/>
</dbReference>
<dbReference type="Gene3D" id="2.30.29.110">
    <property type="match status" value="1"/>
</dbReference>
<proteinExistence type="predicted"/>
<feature type="domain" description="INPP5B PH" evidence="1">
    <location>
        <begin position="3"/>
        <end position="116"/>
    </location>
</feature>
<feature type="non-terminal residue" evidence="2">
    <location>
        <position position="1"/>
    </location>
</feature>
<organism evidence="2 3">
    <name type="scientific">Pelobates cultripes</name>
    <name type="common">Western spadefoot toad</name>
    <dbReference type="NCBI Taxonomy" id="61616"/>
    <lineage>
        <taxon>Eukaryota</taxon>
        <taxon>Metazoa</taxon>
        <taxon>Chordata</taxon>
        <taxon>Craniata</taxon>
        <taxon>Vertebrata</taxon>
        <taxon>Euteleostomi</taxon>
        <taxon>Amphibia</taxon>
        <taxon>Batrachia</taxon>
        <taxon>Anura</taxon>
        <taxon>Pelobatoidea</taxon>
        <taxon>Pelobatidae</taxon>
        <taxon>Pelobates</taxon>
    </lineage>
</organism>
<protein>
    <submittedName>
        <fullName evidence="2">Type II inositol 1,4,5-trisphosphate 5-phosphatase isoform X1</fullName>
    </submittedName>
</protein>
<dbReference type="Pfam" id="PF16776">
    <property type="entry name" value="INPP5B_PH"/>
    <property type="match status" value="1"/>
</dbReference>
<dbReference type="AlphaFoldDB" id="A0AAD1R1L2"/>
<accession>A0AAD1R1L2</accession>
<sequence>ILVTPHSNESRLVGLVESNKTAALFLYTHRRMAICAEDVSLDQIVPLVQGISIEEVTSIEGLHILGSDIIVKIKSADIDLELKLPFGSHTQEFLQRVNFSLEGNKSDFEKSTPETFNPLHDVG</sequence>
<evidence type="ECO:0000259" key="1">
    <source>
        <dbReference type="Pfam" id="PF16776"/>
    </source>
</evidence>
<dbReference type="EMBL" id="OW240912">
    <property type="protein sequence ID" value="CAH2222072.1"/>
    <property type="molecule type" value="Genomic_DNA"/>
</dbReference>
<keyword evidence="3" id="KW-1185">Reference proteome</keyword>
<dbReference type="InterPro" id="IPR031896">
    <property type="entry name" value="INPP5B_PH_dom"/>
</dbReference>